<evidence type="ECO:0000256" key="4">
    <source>
        <dbReference type="ARBA" id="ARBA00022989"/>
    </source>
</evidence>
<dbReference type="GO" id="GO:0055085">
    <property type="term" value="P:transmembrane transport"/>
    <property type="evidence" value="ECO:0007669"/>
    <property type="project" value="InterPro"/>
</dbReference>
<dbReference type="EMBL" id="CP003344">
    <property type="protein sequence ID" value="AGA69519.1"/>
    <property type="molecule type" value="Genomic_DNA"/>
</dbReference>
<name>L0F6T5_DESDL</name>
<keyword evidence="6" id="KW-0813">Transport</keyword>
<keyword evidence="4 7" id="KW-1133">Transmembrane helix</keyword>
<sequence>MHLLTDPLQYPFMQQALIGTIAVAILTAVVGTFVILRRLAFIGEGLAHGSLAGLAIGYLLDWNLYIAGNIYTIGLALFIGVLHEKTKVSLDTAIGILFSTSMALGVALISSLKFYSTNLTGYLFGSVLSIGSFDLLIIVSSTLLILLILTLFYKEFVYYAFDPEMAEVTGLPRARLHYAMLAIIAVTVVVASQTVGIILVTALLTIPAASAFQWTHSLKKLVLLAIFFGLLSAIVGLYLSYYLNVASGASIALTAAIIFLISFLFSTKRVGLRRSLGRVKLSEKG</sequence>
<proteinExistence type="inferred from homology"/>
<comment type="similarity">
    <text evidence="2 6">Belongs to the ABC-3 integral membrane protein family.</text>
</comment>
<keyword evidence="3 6" id="KW-0812">Transmembrane</keyword>
<feature type="transmembrane region" description="Helical" evidence="7">
    <location>
        <begin position="245"/>
        <end position="265"/>
    </location>
</feature>
<dbReference type="OrthoDB" id="9778117at2"/>
<dbReference type="InterPro" id="IPR037294">
    <property type="entry name" value="ABC_BtuC-like"/>
</dbReference>
<feature type="transmembrane region" description="Helical" evidence="7">
    <location>
        <begin position="66"/>
        <end position="82"/>
    </location>
</feature>
<evidence type="ECO:0000256" key="1">
    <source>
        <dbReference type="ARBA" id="ARBA00004141"/>
    </source>
</evidence>
<feature type="transmembrane region" description="Helical" evidence="7">
    <location>
        <begin position="94"/>
        <end position="115"/>
    </location>
</feature>
<dbReference type="GO" id="GO:0043190">
    <property type="term" value="C:ATP-binding cassette (ABC) transporter complex"/>
    <property type="evidence" value="ECO:0007669"/>
    <property type="project" value="InterPro"/>
</dbReference>
<evidence type="ECO:0000256" key="3">
    <source>
        <dbReference type="ARBA" id="ARBA00022692"/>
    </source>
</evidence>
<dbReference type="eggNOG" id="COG1108">
    <property type="taxonomic scope" value="Bacteria"/>
</dbReference>
<dbReference type="Pfam" id="PF00950">
    <property type="entry name" value="ABC-3"/>
    <property type="match status" value="1"/>
</dbReference>
<evidence type="ECO:0000256" key="5">
    <source>
        <dbReference type="ARBA" id="ARBA00023136"/>
    </source>
</evidence>
<feature type="transmembrane region" description="Helical" evidence="7">
    <location>
        <begin position="174"/>
        <end position="191"/>
    </location>
</feature>
<comment type="subcellular location">
    <subcellularLocation>
        <location evidence="6">Cell membrane</location>
        <topology evidence="6">Multi-pass membrane protein</topology>
    </subcellularLocation>
    <subcellularLocation>
        <location evidence="1">Membrane</location>
        <topology evidence="1">Multi-pass membrane protein</topology>
    </subcellularLocation>
</comment>
<dbReference type="STRING" id="871963.Desdi_2076"/>
<dbReference type="Gene3D" id="1.10.3470.10">
    <property type="entry name" value="ABC transporter involved in vitamin B12 uptake, BtuC"/>
    <property type="match status" value="1"/>
</dbReference>
<evidence type="ECO:0000256" key="6">
    <source>
        <dbReference type="RuleBase" id="RU003943"/>
    </source>
</evidence>
<dbReference type="InterPro" id="IPR001626">
    <property type="entry name" value="ABC_TroCD"/>
</dbReference>
<dbReference type="PANTHER" id="PTHR30477:SF0">
    <property type="entry name" value="METAL TRANSPORT SYSTEM MEMBRANE PROTEIN TM_0125-RELATED"/>
    <property type="match status" value="1"/>
</dbReference>
<evidence type="ECO:0000256" key="2">
    <source>
        <dbReference type="ARBA" id="ARBA00008034"/>
    </source>
</evidence>
<feature type="transmembrane region" description="Helical" evidence="7">
    <location>
        <begin position="135"/>
        <end position="153"/>
    </location>
</feature>
<dbReference type="RefSeq" id="WP_015262499.1">
    <property type="nucleotide sequence ID" value="NC_019903.1"/>
</dbReference>
<organism evidence="8 9">
    <name type="scientific">Desulfitobacterium dichloroeliminans (strain LMG P-21439 / DCA1)</name>
    <dbReference type="NCBI Taxonomy" id="871963"/>
    <lineage>
        <taxon>Bacteria</taxon>
        <taxon>Bacillati</taxon>
        <taxon>Bacillota</taxon>
        <taxon>Clostridia</taxon>
        <taxon>Eubacteriales</taxon>
        <taxon>Desulfitobacteriaceae</taxon>
        <taxon>Desulfitobacterium</taxon>
    </lineage>
</organism>
<gene>
    <name evidence="8" type="ordered locus">Desdi_2076</name>
</gene>
<dbReference type="HOGENOM" id="CLU_028808_4_3_9"/>
<protein>
    <submittedName>
        <fullName evidence="8">ABC-type Mn2+/Zn2+ transport system, permease component</fullName>
    </submittedName>
</protein>
<dbReference type="KEGG" id="ddl:Desdi_2076"/>
<dbReference type="PANTHER" id="PTHR30477">
    <property type="entry name" value="ABC-TRANSPORTER METAL-BINDING PROTEIN"/>
    <property type="match status" value="1"/>
</dbReference>
<feature type="transmembrane region" description="Helical" evidence="7">
    <location>
        <begin position="221"/>
        <end position="239"/>
    </location>
</feature>
<evidence type="ECO:0000256" key="7">
    <source>
        <dbReference type="SAM" id="Phobius"/>
    </source>
</evidence>
<dbReference type="CDD" id="cd06550">
    <property type="entry name" value="TM_ABC_iron-siderophores_like"/>
    <property type="match status" value="1"/>
</dbReference>
<dbReference type="SUPFAM" id="SSF81345">
    <property type="entry name" value="ABC transporter involved in vitamin B12 uptake, BtuC"/>
    <property type="match status" value="1"/>
</dbReference>
<dbReference type="AlphaFoldDB" id="L0F6T5"/>
<dbReference type="GO" id="GO:0010043">
    <property type="term" value="P:response to zinc ion"/>
    <property type="evidence" value="ECO:0007669"/>
    <property type="project" value="TreeGrafter"/>
</dbReference>
<feature type="transmembrane region" description="Helical" evidence="7">
    <location>
        <begin position="12"/>
        <end position="36"/>
    </location>
</feature>
<dbReference type="Proteomes" id="UP000010797">
    <property type="component" value="Chromosome"/>
</dbReference>
<keyword evidence="9" id="KW-1185">Reference proteome</keyword>
<keyword evidence="5 7" id="KW-0472">Membrane</keyword>
<evidence type="ECO:0000313" key="8">
    <source>
        <dbReference type="EMBL" id="AGA69519.1"/>
    </source>
</evidence>
<reference evidence="9" key="1">
    <citation type="submission" date="2012-02" db="EMBL/GenBank/DDBJ databases">
        <title>Complete sequence of Desulfitobacterium dichloroeliminans LMG P-21439.</title>
        <authorList>
            <person name="Lucas S."/>
            <person name="Han J."/>
            <person name="Lapidus A."/>
            <person name="Cheng J.-F."/>
            <person name="Goodwin L."/>
            <person name="Pitluck S."/>
            <person name="Peters L."/>
            <person name="Ovchinnikova G."/>
            <person name="Teshima H."/>
            <person name="Detter J.C."/>
            <person name="Han C."/>
            <person name="Tapia R."/>
            <person name="Land M."/>
            <person name="Hauser L."/>
            <person name="Kyrpides N."/>
            <person name="Ivanova N."/>
            <person name="Pagani I."/>
            <person name="Kruse T."/>
            <person name="de Vos W.M."/>
            <person name="Boon N."/>
            <person name="Smidt H."/>
            <person name="Woyke T."/>
        </authorList>
    </citation>
    <scope>NUCLEOTIDE SEQUENCE [LARGE SCALE GENOMIC DNA]</scope>
    <source>
        <strain evidence="9">LMG P-21439 / DCA1</strain>
    </source>
</reference>
<evidence type="ECO:0000313" key="9">
    <source>
        <dbReference type="Proteomes" id="UP000010797"/>
    </source>
</evidence>
<accession>L0F6T5</accession>